<dbReference type="Pfam" id="PF15136">
    <property type="entry name" value="UPF0449"/>
    <property type="match status" value="1"/>
</dbReference>
<evidence type="ECO:0000313" key="1">
    <source>
        <dbReference type="EMBL" id="JAI15733.1"/>
    </source>
</evidence>
<proteinExistence type="evidence at transcript level"/>
<name>A0A0K8TNL9_TABBR</name>
<dbReference type="AlphaFoldDB" id="A0A0K8TNL9"/>
<dbReference type="InterPro" id="IPR028227">
    <property type="entry name" value="UPF0449"/>
</dbReference>
<organism evidence="1">
    <name type="scientific">Tabanus bromius</name>
    <name type="common">Band-eyed brown horse fly</name>
    <dbReference type="NCBI Taxonomy" id="304241"/>
    <lineage>
        <taxon>Eukaryota</taxon>
        <taxon>Metazoa</taxon>
        <taxon>Ecdysozoa</taxon>
        <taxon>Arthropoda</taxon>
        <taxon>Hexapoda</taxon>
        <taxon>Insecta</taxon>
        <taxon>Pterygota</taxon>
        <taxon>Neoptera</taxon>
        <taxon>Endopterygota</taxon>
        <taxon>Diptera</taxon>
        <taxon>Brachycera</taxon>
        <taxon>Tabanomorpha</taxon>
        <taxon>Tabanoidea</taxon>
        <taxon>Tabanidae</taxon>
        <taxon>Tabanus</taxon>
    </lineage>
</organism>
<protein>
    <submittedName>
        <fullName evidence="1">Uncharacterized protein</fullName>
    </submittedName>
</protein>
<feature type="non-terminal residue" evidence="1">
    <location>
        <position position="1"/>
    </location>
</feature>
<reference evidence="1" key="1">
    <citation type="journal article" date="2015" name="Insect Biochem. Mol. Biol.">
        <title>An insight into the sialome of the horse fly, Tabanus bromius.</title>
        <authorList>
            <person name="Ribeiro J.M."/>
            <person name="Kazimirova M."/>
            <person name="Takac P."/>
            <person name="Andersen J.F."/>
            <person name="Francischetti I.M."/>
        </authorList>
    </citation>
    <scope>NUCLEOTIDE SEQUENCE</scope>
</reference>
<dbReference type="EMBL" id="GDAI01001870">
    <property type="protein sequence ID" value="JAI15733.1"/>
    <property type="molecule type" value="mRNA"/>
</dbReference>
<accession>A0A0K8TNL9</accession>
<feature type="non-terminal residue" evidence="1">
    <location>
        <position position="93"/>
    </location>
</feature>
<sequence>PPEPPTFAEILKDLETFRAEKPVVEQVRTIDPEETDEGEWWKLFETFLQDLREFKKMKVDMNGYRIKLEESKLEIDVMATNLQDDIDKNLDDV</sequence>